<organism evidence="1 2">
    <name type="scientific">Kipferlia bialata</name>
    <dbReference type="NCBI Taxonomy" id="797122"/>
    <lineage>
        <taxon>Eukaryota</taxon>
        <taxon>Metamonada</taxon>
        <taxon>Carpediemonas-like organisms</taxon>
        <taxon>Kipferlia</taxon>
    </lineage>
</organism>
<sequence>VRQHFVRLKTHSKVSQHIQLSCTTGKDHAEFAGDGADLGDHLFLRPSPGMGEILAHPVSKIFNVSRSMVTQTKKSSQDPMAGGVLYIL</sequence>
<gene>
    <name evidence="1" type="ORF">KIPB_017041</name>
</gene>
<dbReference type="Proteomes" id="UP000265618">
    <property type="component" value="Unassembled WGS sequence"/>
</dbReference>
<feature type="non-terminal residue" evidence="1">
    <location>
        <position position="1"/>
    </location>
</feature>
<evidence type="ECO:0000313" key="2">
    <source>
        <dbReference type="Proteomes" id="UP000265618"/>
    </source>
</evidence>
<dbReference type="EMBL" id="BDIP01011000">
    <property type="protein sequence ID" value="GIQ92946.1"/>
    <property type="molecule type" value="Genomic_DNA"/>
</dbReference>
<reference evidence="1 2" key="1">
    <citation type="journal article" date="2018" name="PLoS ONE">
        <title>The draft genome of Kipferlia bialata reveals reductive genome evolution in fornicate parasites.</title>
        <authorList>
            <person name="Tanifuji G."/>
            <person name="Takabayashi S."/>
            <person name="Kume K."/>
            <person name="Takagi M."/>
            <person name="Nakayama T."/>
            <person name="Kamikawa R."/>
            <person name="Inagaki Y."/>
            <person name="Hashimoto T."/>
        </authorList>
    </citation>
    <scope>NUCLEOTIDE SEQUENCE [LARGE SCALE GENOMIC DNA]</scope>
    <source>
        <strain evidence="1">NY0173</strain>
    </source>
</reference>
<dbReference type="AlphaFoldDB" id="A0A9K3DDS4"/>
<proteinExistence type="predicted"/>
<accession>A0A9K3DDS4</accession>
<protein>
    <submittedName>
        <fullName evidence="1">Uncharacterized protein</fullName>
    </submittedName>
</protein>
<name>A0A9K3DDS4_9EUKA</name>
<evidence type="ECO:0000313" key="1">
    <source>
        <dbReference type="EMBL" id="GIQ92946.1"/>
    </source>
</evidence>
<keyword evidence="2" id="KW-1185">Reference proteome</keyword>
<comment type="caution">
    <text evidence="1">The sequence shown here is derived from an EMBL/GenBank/DDBJ whole genome shotgun (WGS) entry which is preliminary data.</text>
</comment>